<feature type="binding site" evidence="5">
    <location>
        <position position="293"/>
    </location>
    <ligand>
        <name>substrate</name>
    </ligand>
</feature>
<dbReference type="InterPro" id="IPR033752">
    <property type="entry name" value="MetA_family"/>
</dbReference>
<keyword evidence="8" id="KW-1185">Reference proteome</keyword>
<sequence length="338" mass="39284">MRYLAVLRKRTVVNESFFSLFCTFASQPLHMVVNRSYSVIIACMSLYLPSHFPAIECLKSENILVDVADFREQHLHTAPIKIAVLNLMPTKLQTETDILRLLSASPLDIEVAWMRLRSHTPTHVPAAHMDAYYHYFDELSSQSFDGLIVTGAPVEHLDFEEVDYWDELTQIFSWARTSLKSTLYICWAAQAGLYFHEGIHKYALPKKMFGIFPQRVLHPEVPIFRGFDDVFCMPHSRHTEIRKADIVHCHQLVLLVESEESGVSICMTKGGKEFFITGHLEYAPRTLDQEYLRDLGKRNDVELPKHYYLDDDPAKRPVVTWRAHAHLLFMNWINEYLR</sequence>
<organism evidence="7 8">
    <name type="scientific">Hoylesella timonensis CRIS 5C-B1</name>
    <dbReference type="NCBI Taxonomy" id="679189"/>
    <lineage>
        <taxon>Bacteria</taxon>
        <taxon>Pseudomonadati</taxon>
        <taxon>Bacteroidota</taxon>
        <taxon>Bacteroidia</taxon>
        <taxon>Bacteroidales</taxon>
        <taxon>Prevotellaceae</taxon>
        <taxon>Hoylesella</taxon>
    </lineage>
</organism>
<comment type="caution">
    <text evidence="5">Lacks conserved residue(s) required for the propagation of feature annotation.</text>
</comment>
<comment type="caution">
    <text evidence="7">The sequence shown here is derived from an EMBL/GenBank/DDBJ whole genome shotgun (WGS) entry which is preliminary data.</text>
</comment>
<dbReference type="GO" id="GO:0004414">
    <property type="term" value="F:homoserine O-acetyltransferase activity"/>
    <property type="evidence" value="ECO:0007669"/>
    <property type="project" value="UniProtKB-EC"/>
</dbReference>
<dbReference type="GO" id="GO:0008899">
    <property type="term" value="F:homoserine O-succinyltransferase activity"/>
    <property type="evidence" value="ECO:0007669"/>
    <property type="project" value="UniProtKB-UniRule"/>
</dbReference>
<feature type="active site" description="Proton acceptor" evidence="5">
    <location>
        <position position="279"/>
    </location>
</feature>
<dbReference type="AlphaFoldDB" id="D1VWS2"/>
<name>D1VWS2_9BACT</name>
<dbReference type="NCBIfam" id="TIGR01001">
    <property type="entry name" value="metA"/>
    <property type="match status" value="1"/>
</dbReference>
<dbReference type="PANTHER" id="PTHR20919">
    <property type="entry name" value="HOMOSERINE O-SUCCINYLTRANSFERASE"/>
    <property type="match status" value="1"/>
</dbReference>
<evidence type="ECO:0000256" key="2">
    <source>
        <dbReference type="ARBA" id="ARBA00022605"/>
    </source>
</evidence>
<comment type="similarity">
    <text evidence="5">Belongs to the MetA family.</text>
</comment>
<keyword evidence="5" id="KW-0486">Methionine biosynthesis</keyword>
<dbReference type="SUPFAM" id="SSF52317">
    <property type="entry name" value="Class I glutamine amidotransferase-like"/>
    <property type="match status" value="1"/>
</dbReference>
<feature type="binding site" evidence="5">
    <location>
        <position position="236"/>
    </location>
    <ligand>
        <name>substrate</name>
    </ligand>
</feature>
<evidence type="ECO:0000256" key="5">
    <source>
        <dbReference type="HAMAP-Rule" id="MF_00295"/>
    </source>
</evidence>
<keyword evidence="3 5" id="KW-0808">Transferase</keyword>
<comment type="pathway">
    <text evidence="5">Amino-acid biosynthesis; L-methionine biosynthesis via de novo pathway; O-acetyl-L-homoserine from L-homoserine: step 1/1.</text>
</comment>
<evidence type="ECO:0000256" key="1">
    <source>
        <dbReference type="ARBA" id="ARBA00022490"/>
    </source>
</evidence>
<dbReference type="eggNOG" id="COG1897">
    <property type="taxonomic scope" value="Bacteria"/>
</dbReference>
<dbReference type="InterPro" id="IPR005697">
    <property type="entry name" value="HST_MetA"/>
</dbReference>
<dbReference type="EC" id="2.3.1.31" evidence="5"/>
<feature type="active site" description="Acyl-thioester intermediate" evidence="5 6">
    <location>
        <position position="186"/>
    </location>
</feature>
<feature type="site" description="Important for substrate specificity" evidence="5">
    <location>
        <position position="236"/>
    </location>
</feature>
<dbReference type="Gene3D" id="3.40.50.880">
    <property type="match status" value="1"/>
</dbReference>
<keyword evidence="2 5" id="KW-0028">Amino-acid biosynthesis</keyword>
<dbReference type="CDD" id="cd03131">
    <property type="entry name" value="GATase1_HTS"/>
    <property type="match status" value="1"/>
</dbReference>
<dbReference type="Proteomes" id="UP000004001">
    <property type="component" value="Unassembled WGS sequence"/>
</dbReference>
<keyword evidence="1 5" id="KW-0963">Cytoplasm</keyword>
<feature type="site" description="Important for acyl-CoA specificity" evidence="5">
    <location>
        <position position="155"/>
    </location>
</feature>
<dbReference type="UniPathway" id="UPA00051">
    <property type="reaction ID" value="UER00074"/>
</dbReference>
<evidence type="ECO:0000256" key="6">
    <source>
        <dbReference type="PIRSR" id="PIRSR000450-1"/>
    </source>
</evidence>
<proteinExistence type="inferred from homology"/>
<dbReference type="GO" id="GO:0019281">
    <property type="term" value="P:L-methionine biosynthetic process from homoserine via O-succinyl-L-homoserine and cystathionine"/>
    <property type="evidence" value="ECO:0007669"/>
    <property type="project" value="InterPro"/>
</dbReference>
<keyword evidence="4 5" id="KW-0012">Acyltransferase</keyword>
<dbReference type="PIRSF" id="PIRSF000450">
    <property type="entry name" value="H_ser_succinyltr"/>
    <property type="match status" value="1"/>
</dbReference>
<evidence type="ECO:0000256" key="3">
    <source>
        <dbReference type="ARBA" id="ARBA00022679"/>
    </source>
</evidence>
<comment type="subcellular location">
    <subcellularLocation>
        <location evidence="5">Cytoplasm</location>
    </subcellularLocation>
</comment>
<dbReference type="InterPro" id="IPR029062">
    <property type="entry name" value="Class_I_gatase-like"/>
</dbReference>
<accession>D1VWS2</accession>
<reference evidence="7 8" key="1">
    <citation type="submission" date="2009-12" db="EMBL/GenBank/DDBJ databases">
        <title>Genome Sequence of Prevotella timonensis CRIS 5C-B1.</title>
        <authorList>
            <person name="Durkin A.S."/>
            <person name="Madupu R."/>
            <person name="Torralba M."/>
            <person name="Methe B."/>
            <person name="Sutton G."/>
            <person name="Strausberg R.L."/>
            <person name="Nelson K.E."/>
        </authorList>
    </citation>
    <scope>NUCLEOTIDE SEQUENCE [LARGE SCALE GENOMIC DNA]</scope>
    <source>
        <strain evidence="7 8">CRIS 5C-B1</strain>
    </source>
</reference>
<evidence type="ECO:0000313" key="8">
    <source>
        <dbReference type="Proteomes" id="UP000004001"/>
    </source>
</evidence>
<dbReference type="PANTHER" id="PTHR20919:SF0">
    <property type="entry name" value="HOMOSERINE O-SUCCINYLTRANSFERASE"/>
    <property type="match status" value="1"/>
</dbReference>
<dbReference type="HAMAP" id="MF_00295">
    <property type="entry name" value="MetA_acyltransf"/>
    <property type="match status" value="1"/>
</dbReference>
<gene>
    <name evidence="5" type="primary">metAA</name>
    <name evidence="7" type="ORF">HMPREF9019_2197</name>
</gene>
<dbReference type="EMBL" id="ADEF01000005">
    <property type="protein sequence ID" value="EFA98421.1"/>
    <property type="molecule type" value="Genomic_DNA"/>
</dbReference>
<feature type="binding site" evidence="5">
    <location>
        <position position="207"/>
    </location>
    <ligand>
        <name>substrate</name>
    </ligand>
</feature>
<comment type="function">
    <text evidence="5">Transfers an acetyl group from acetyl-CoA to L-homoserine, forming acetyl-L-homoserine.</text>
</comment>
<evidence type="ECO:0000256" key="4">
    <source>
        <dbReference type="ARBA" id="ARBA00023315"/>
    </source>
</evidence>
<comment type="catalytic activity">
    <reaction evidence="5">
        <text>L-homoserine + acetyl-CoA = O-acetyl-L-homoserine + CoA</text>
        <dbReference type="Rhea" id="RHEA:13701"/>
        <dbReference type="ChEBI" id="CHEBI:57287"/>
        <dbReference type="ChEBI" id="CHEBI:57288"/>
        <dbReference type="ChEBI" id="CHEBI:57476"/>
        <dbReference type="ChEBI" id="CHEBI:57716"/>
        <dbReference type="EC" id="2.3.1.31"/>
    </reaction>
</comment>
<evidence type="ECO:0000313" key="7">
    <source>
        <dbReference type="EMBL" id="EFA98421.1"/>
    </source>
</evidence>
<protein>
    <recommendedName>
        <fullName evidence="5">Homoserine O-acetyltransferase</fullName>
        <shortName evidence="5">HAT</shortName>
        <ecNumber evidence="5">2.3.1.31</ecNumber>
    </recommendedName>
    <alternativeName>
        <fullName evidence="5">Homoserine transacetylase</fullName>
        <shortName evidence="5">HTA</shortName>
    </alternativeName>
</protein>
<dbReference type="GO" id="GO:0005737">
    <property type="term" value="C:cytoplasm"/>
    <property type="evidence" value="ECO:0007669"/>
    <property type="project" value="UniProtKB-SubCell"/>
</dbReference>
<feature type="active site" evidence="5">
    <location>
        <position position="281"/>
    </location>
</feature>
<dbReference type="Pfam" id="PF04204">
    <property type="entry name" value="HTS"/>
    <property type="match status" value="1"/>
</dbReference>